<protein>
    <submittedName>
        <fullName evidence="2">Uncharacterized protein</fullName>
    </submittedName>
</protein>
<evidence type="ECO:0000313" key="2">
    <source>
        <dbReference type="EMBL" id="MED6202518.1"/>
    </source>
</evidence>
<evidence type="ECO:0000256" key="1">
    <source>
        <dbReference type="SAM" id="MobiDB-lite"/>
    </source>
</evidence>
<feature type="compositionally biased region" description="Polar residues" evidence="1">
    <location>
        <begin position="18"/>
        <end position="28"/>
    </location>
</feature>
<organism evidence="2 3">
    <name type="scientific">Stylosanthes scabra</name>
    <dbReference type="NCBI Taxonomy" id="79078"/>
    <lineage>
        <taxon>Eukaryota</taxon>
        <taxon>Viridiplantae</taxon>
        <taxon>Streptophyta</taxon>
        <taxon>Embryophyta</taxon>
        <taxon>Tracheophyta</taxon>
        <taxon>Spermatophyta</taxon>
        <taxon>Magnoliopsida</taxon>
        <taxon>eudicotyledons</taxon>
        <taxon>Gunneridae</taxon>
        <taxon>Pentapetalae</taxon>
        <taxon>rosids</taxon>
        <taxon>fabids</taxon>
        <taxon>Fabales</taxon>
        <taxon>Fabaceae</taxon>
        <taxon>Papilionoideae</taxon>
        <taxon>50 kb inversion clade</taxon>
        <taxon>dalbergioids sensu lato</taxon>
        <taxon>Dalbergieae</taxon>
        <taxon>Pterocarpus clade</taxon>
        <taxon>Stylosanthes</taxon>
    </lineage>
</organism>
<reference evidence="2 3" key="1">
    <citation type="journal article" date="2023" name="Plants (Basel)">
        <title>Bridging the Gap: Combining Genomics and Transcriptomics Approaches to Understand Stylosanthes scabra, an Orphan Legume from the Brazilian Caatinga.</title>
        <authorList>
            <person name="Ferreira-Neto J.R.C."/>
            <person name="da Silva M.D."/>
            <person name="Binneck E."/>
            <person name="de Melo N.F."/>
            <person name="da Silva R.H."/>
            <person name="de Melo A.L.T.M."/>
            <person name="Pandolfi V."/>
            <person name="Bustamante F.O."/>
            <person name="Brasileiro-Vidal A.C."/>
            <person name="Benko-Iseppon A.M."/>
        </authorList>
    </citation>
    <scope>NUCLEOTIDE SEQUENCE [LARGE SCALE GENOMIC DNA]</scope>
    <source>
        <tissue evidence="2">Leaves</tissue>
    </source>
</reference>
<evidence type="ECO:0000313" key="3">
    <source>
        <dbReference type="Proteomes" id="UP001341840"/>
    </source>
</evidence>
<feature type="region of interest" description="Disordered" evidence="1">
    <location>
        <begin position="1"/>
        <end position="32"/>
    </location>
</feature>
<comment type="caution">
    <text evidence="2">The sequence shown here is derived from an EMBL/GenBank/DDBJ whole genome shotgun (WGS) entry which is preliminary data.</text>
</comment>
<proteinExistence type="predicted"/>
<accession>A0ABU6Y172</accession>
<gene>
    <name evidence="2" type="ORF">PIB30_106423</name>
</gene>
<sequence>SHRQPPPQDQPAEPLPQSETSATPSAPAQLSLEPTMHDIMRRLNRQDRQIARTQAMIHRAFPSVDFAGLGFSSSFDDSGESQGF</sequence>
<dbReference type="Proteomes" id="UP001341840">
    <property type="component" value="Unassembled WGS sequence"/>
</dbReference>
<feature type="non-terminal residue" evidence="2">
    <location>
        <position position="1"/>
    </location>
</feature>
<dbReference type="EMBL" id="JASCZI010215644">
    <property type="protein sequence ID" value="MED6202518.1"/>
    <property type="molecule type" value="Genomic_DNA"/>
</dbReference>
<name>A0ABU6Y172_9FABA</name>
<keyword evidence="3" id="KW-1185">Reference proteome</keyword>